<accession>A0A086M1G9</accession>
<reference evidence="2 3" key="1">
    <citation type="submission" date="2014-05" db="EMBL/GenBank/DDBJ databases">
        <authorList>
            <person name="Sibley D."/>
            <person name="Venepally P."/>
            <person name="Karamycheva S."/>
            <person name="Hadjithomas M."/>
            <person name="Khan A."/>
            <person name="Brunk B."/>
            <person name="Roos D."/>
            <person name="Caler E."/>
            <person name="Lorenzi H."/>
        </authorList>
    </citation>
    <scope>NUCLEOTIDE SEQUENCE [LARGE SCALE GENOMIC DNA]</scope>
    <source>
        <strain evidence="2 3">RUB</strain>
    </source>
</reference>
<dbReference type="AlphaFoldDB" id="A0A086M1G9"/>
<name>A0A086M1G9_TOXGO</name>
<evidence type="ECO:0000313" key="2">
    <source>
        <dbReference type="EMBL" id="KFG62737.1"/>
    </source>
</evidence>
<organism evidence="2 3">
    <name type="scientific">Toxoplasma gondii RUB</name>
    <dbReference type="NCBI Taxonomy" id="935652"/>
    <lineage>
        <taxon>Eukaryota</taxon>
        <taxon>Sar</taxon>
        <taxon>Alveolata</taxon>
        <taxon>Apicomplexa</taxon>
        <taxon>Conoidasida</taxon>
        <taxon>Coccidia</taxon>
        <taxon>Eucoccidiorida</taxon>
        <taxon>Eimeriorina</taxon>
        <taxon>Sarcocystidae</taxon>
        <taxon>Toxoplasma</taxon>
    </lineage>
</organism>
<evidence type="ECO:0000313" key="3">
    <source>
        <dbReference type="Proteomes" id="UP000028834"/>
    </source>
</evidence>
<comment type="caution">
    <text evidence="2">The sequence shown here is derived from an EMBL/GenBank/DDBJ whole genome shotgun (WGS) entry which is preliminary data.</text>
</comment>
<feature type="compositionally biased region" description="Basic and acidic residues" evidence="1">
    <location>
        <begin position="1"/>
        <end position="10"/>
    </location>
</feature>
<dbReference type="VEuPathDB" id="ToxoDB:TGRUB_289920"/>
<gene>
    <name evidence="2" type="ORF">TGRUB_289920</name>
</gene>
<protein>
    <submittedName>
        <fullName evidence="2">Uncharacterized protein</fullName>
    </submittedName>
</protein>
<dbReference type="OrthoDB" id="329526at2759"/>
<dbReference type="EMBL" id="AFYV02001186">
    <property type="protein sequence ID" value="KFG62737.1"/>
    <property type="molecule type" value="Genomic_DNA"/>
</dbReference>
<sequence>MGRSDAKRDGNGPYANEKLSTPLCVDSELSGVSFQRTGEKRQLVTPKWTRDDTLESLAGVTQNPDTALSEWPHKLMKDDEAVDATTLEADGAAAGDLSTVCTSDSEEVISVGHSEDEASFQEPRRDRALASDARPDAIISEELVDFVQPAEEFDEGFVSSEYLQPITPGPGLPDDAAYFGHSNVMESADLVPGHFSAKRGRHSRFSGHSRGECECWPYVCTGMCDIFAKTASRRRVCFNLSGRGDVTLGEPTALDVFMVQEGLFRSAGFLI</sequence>
<dbReference type="Proteomes" id="UP000028834">
    <property type="component" value="Unassembled WGS sequence"/>
</dbReference>
<feature type="region of interest" description="Disordered" evidence="1">
    <location>
        <begin position="1"/>
        <end position="21"/>
    </location>
</feature>
<proteinExistence type="predicted"/>
<evidence type="ECO:0000256" key="1">
    <source>
        <dbReference type="SAM" id="MobiDB-lite"/>
    </source>
</evidence>